<evidence type="ECO:0000313" key="6">
    <source>
        <dbReference type="EMBL" id="KAL1518665.1"/>
    </source>
</evidence>
<keyword evidence="3" id="KW-0804">Transcription</keyword>
<dbReference type="GO" id="GO:0005506">
    <property type="term" value="F:iron ion binding"/>
    <property type="evidence" value="ECO:0007669"/>
    <property type="project" value="UniProtKB-UniRule"/>
</dbReference>
<keyword evidence="3" id="KW-0560">Oxidoreductase</keyword>
<dbReference type="InterPro" id="IPR003347">
    <property type="entry name" value="JmjC_dom"/>
</dbReference>
<comment type="similarity">
    <text evidence="3">Belongs to the ROX family.</text>
</comment>
<dbReference type="AlphaFoldDB" id="A0AB34JCP0"/>
<dbReference type="Proteomes" id="UP001515480">
    <property type="component" value="Unassembled WGS sequence"/>
</dbReference>
<comment type="function">
    <text evidence="3">Oxygenase that can act as both a histone lysine demethylase and a ribosomal histidine hydroxylase.</text>
</comment>
<dbReference type="PROSITE" id="PS51184">
    <property type="entry name" value="JMJC"/>
    <property type="match status" value="1"/>
</dbReference>
<keyword evidence="1 3" id="KW-0479">Metal-binding</keyword>
<comment type="caution">
    <text evidence="6">The sequence shown here is derived from an EMBL/GenBank/DDBJ whole genome shotgun (WGS) entry which is preliminary data.</text>
</comment>
<evidence type="ECO:0000256" key="2">
    <source>
        <dbReference type="ARBA" id="ARBA00023004"/>
    </source>
</evidence>
<evidence type="ECO:0000256" key="3">
    <source>
        <dbReference type="RuleBase" id="RU366061"/>
    </source>
</evidence>
<proteinExistence type="inferred from homology"/>
<dbReference type="PANTHER" id="PTHR13096:SF8">
    <property type="entry name" value="RIBOSOMAL OXYGENASE 1"/>
    <property type="match status" value="1"/>
</dbReference>
<evidence type="ECO:0000259" key="5">
    <source>
        <dbReference type="PROSITE" id="PS51184"/>
    </source>
</evidence>
<dbReference type="InterPro" id="IPR039994">
    <property type="entry name" value="NO66-like"/>
</dbReference>
<feature type="compositionally biased region" description="Basic and acidic residues" evidence="4">
    <location>
        <begin position="440"/>
        <end position="449"/>
    </location>
</feature>
<keyword evidence="7" id="KW-1185">Reference proteome</keyword>
<sequence>MALSGSAWAAATGIPAAAAAAPYYDLFSSLAASPDFARAFGKAPRLFADRLEGIARSFTLLELEEAVDSDFLDAGRGVSGGVGGWKMAAVSQPRGPSFDEAKMRYSDVAASLAGGTVVFNSAGAHIPKLGAVCLAALDAFELPNCLNLYCTGEGTPTSAPPHTDKQDVFVLQTCGTKHWRVYEPPPPHERPLSDPLARGKGDDVLALSELGEPLIDTVLTPGQMLYVPAGFPHTTDTIHTAAARDQLGDAAAGASVHLTVGIDTHIWGLNRWSMRSGALHRARLHDGVEPTRLAPEMYWRLMGVPHHLGFLRRHFPETSSSVAAQLVADVVDANPARWATAAEAELSHTLDAAAVTAHVAEHAARMTARQRAMYVDAALDKRPTSPGMPAVSLFRVKGHMDVMEQTMEEHLQWYGPGAVAAAVEAAVGVAPASPSTNQPVEERKGERSAKGGMGTSSGLGKAVAKKKAGGKKSKSKKR</sequence>
<accession>A0AB34JCP0</accession>
<protein>
    <recommendedName>
        <fullName evidence="3">Bifunctional lysine-specific demethylase and histidyl-hydroxylase</fullName>
        <ecNumber evidence="3">1.14.11.-</ecNumber>
    </recommendedName>
</protein>
<keyword evidence="3" id="KW-0539">Nucleus</keyword>
<dbReference type="Gene3D" id="2.60.120.650">
    <property type="entry name" value="Cupin"/>
    <property type="match status" value="1"/>
</dbReference>
<reference evidence="6 7" key="1">
    <citation type="journal article" date="2024" name="Science">
        <title>Giant polyketide synthase enzymes in the biosynthesis of giant marine polyether toxins.</title>
        <authorList>
            <person name="Fallon T.R."/>
            <person name="Shende V.V."/>
            <person name="Wierzbicki I.H."/>
            <person name="Pendleton A.L."/>
            <person name="Watervoot N.F."/>
            <person name="Auber R.P."/>
            <person name="Gonzalez D.J."/>
            <person name="Wisecaver J.H."/>
            <person name="Moore B.S."/>
        </authorList>
    </citation>
    <scope>NUCLEOTIDE SEQUENCE [LARGE SCALE GENOMIC DNA]</scope>
    <source>
        <strain evidence="6 7">12B1</strain>
    </source>
</reference>
<keyword evidence="3" id="KW-0223">Dioxygenase</keyword>
<dbReference type="GO" id="GO:0051864">
    <property type="term" value="F:histone H3K36 demethylase activity"/>
    <property type="evidence" value="ECO:0007669"/>
    <property type="project" value="TreeGrafter"/>
</dbReference>
<feature type="compositionally biased region" description="Basic residues" evidence="4">
    <location>
        <begin position="463"/>
        <end position="478"/>
    </location>
</feature>
<feature type="region of interest" description="Disordered" evidence="4">
    <location>
        <begin position="430"/>
        <end position="478"/>
    </location>
</feature>
<dbReference type="PANTHER" id="PTHR13096">
    <property type="entry name" value="MINA53 MYC INDUCED NUCLEAR ANTIGEN"/>
    <property type="match status" value="1"/>
</dbReference>
<dbReference type="Pfam" id="PF08007">
    <property type="entry name" value="JmjC_2"/>
    <property type="match status" value="1"/>
</dbReference>
<dbReference type="GO" id="GO:0005730">
    <property type="term" value="C:nucleolus"/>
    <property type="evidence" value="ECO:0007669"/>
    <property type="project" value="TreeGrafter"/>
</dbReference>
<gene>
    <name evidence="6" type="ORF">AB1Y20_002953</name>
</gene>
<dbReference type="GO" id="GO:0032453">
    <property type="term" value="F:histone H3K4 demethylase activity"/>
    <property type="evidence" value="ECO:0007669"/>
    <property type="project" value="TreeGrafter"/>
</dbReference>
<dbReference type="EMBL" id="JBGBPQ010000010">
    <property type="protein sequence ID" value="KAL1518665.1"/>
    <property type="molecule type" value="Genomic_DNA"/>
</dbReference>
<keyword evidence="3" id="KW-0805">Transcription regulation</keyword>
<evidence type="ECO:0000256" key="1">
    <source>
        <dbReference type="ARBA" id="ARBA00022723"/>
    </source>
</evidence>
<keyword evidence="2 3" id="KW-0408">Iron</keyword>
<organism evidence="6 7">
    <name type="scientific">Prymnesium parvum</name>
    <name type="common">Toxic golden alga</name>
    <dbReference type="NCBI Taxonomy" id="97485"/>
    <lineage>
        <taxon>Eukaryota</taxon>
        <taxon>Haptista</taxon>
        <taxon>Haptophyta</taxon>
        <taxon>Prymnesiophyceae</taxon>
        <taxon>Prymnesiales</taxon>
        <taxon>Prymnesiaceae</taxon>
        <taxon>Prymnesium</taxon>
    </lineage>
</organism>
<evidence type="ECO:0000313" key="7">
    <source>
        <dbReference type="Proteomes" id="UP001515480"/>
    </source>
</evidence>
<name>A0AB34JCP0_PRYPA</name>
<comment type="cofactor">
    <cofactor evidence="3">
        <name>Fe(2+)</name>
        <dbReference type="ChEBI" id="CHEBI:29033"/>
    </cofactor>
    <text evidence="3">Binds 1 Fe(2+) ion per subunit.</text>
</comment>
<comment type="subcellular location">
    <subcellularLocation>
        <location evidence="3">Nucleus</location>
    </subcellularLocation>
</comment>
<feature type="domain" description="JmjC" evidence="5">
    <location>
        <begin position="115"/>
        <end position="279"/>
    </location>
</feature>
<dbReference type="SUPFAM" id="SSF51197">
    <property type="entry name" value="Clavaminate synthase-like"/>
    <property type="match status" value="1"/>
</dbReference>
<dbReference type="EC" id="1.14.11.-" evidence="3"/>
<evidence type="ECO:0000256" key="4">
    <source>
        <dbReference type="SAM" id="MobiDB-lite"/>
    </source>
</evidence>